<dbReference type="InterPro" id="IPR013249">
    <property type="entry name" value="RNA_pol_sigma70_r4_t2"/>
</dbReference>
<dbReference type="SUPFAM" id="SSF88659">
    <property type="entry name" value="Sigma3 and sigma4 domains of RNA polymerase sigma factors"/>
    <property type="match status" value="1"/>
</dbReference>
<dbReference type="AlphaFoldDB" id="A0A2W2D1A2"/>
<evidence type="ECO:0000313" key="10">
    <source>
        <dbReference type="Proteomes" id="UP000248764"/>
    </source>
</evidence>
<organism evidence="9 10">
    <name type="scientific">Jiangella anatolica</name>
    <dbReference type="NCBI Taxonomy" id="2670374"/>
    <lineage>
        <taxon>Bacteria</taxon>
        <taxon>Bacillati</taxon>
        <taxon>Actinomycetota</taxon>
        <taxon>Actinomycetes</taxon>
        <taxon>Jiangellales</taxon>
        <taxon>Jiangellaceae</taxon>
        <taxon>Jiangella</taxon>
    </lineage>
</organism>
<gene>
    <name evidence="9" type="ORF">C1I92_02100</name>
</gene>
<evidence type="ECO:0000256" key="5">
    <source>
        <dbReference type="ARBA" id="ARBA00023163"/>
    </source>
</evidence>
<evidence type="ECO:0000256" key="2">
    <source>
        <dbReference type="ARBA" id="ARBA00023015"/>
    </source>
</evidence>
<dbReference type="GO" id="GO:0006352">
    <property type="term" value="P:DNA-templated transcription initiation"/>
    <property type="evidence" value="ECO:0007669"/>
    <property type="project" value="InterPro"/>
</dbReference>
<dbReference type="SUPFAM" id="SSF88946">
    <property type="entry name" value="Sigma2 domain of RNA polymerase sigma factors"/>
    <property type="match status" value="1"/>
</dbReference>
<keyword evidence="2" id="KW-0805">Transcription regulation</keyword>
<dbReference type="InterPro" id="IPR013324">
    <property type="entry name" value="RNA_pol_sigma_r3/r4-like"/>
</dbReference>
<feature type="compositionally biased region" description="Basic residues" evidence="6">
    <location>
        <begin position="27"/>
        <end position="41"/>
    </location>
</feature>
<evidence type="ECO:0000259" key="7">
    <source>
        <dbReference type="Pfam" id="PF04542"/>
    </source>
</evidence>
<feature type="domain" description="RNA polymerase sigma-70 region 2" evidence="7">
    <location>
        <begin position="112"/>
        <end position="178"/>
    </location>
</feature>
<evidence type="ECO:0000259" key="8">
    <source>
        <dbReference type="Pfam" id="PF08281"/>
    </source>
</evidence>
<dbReference type="InterPro" id="IPR014284">
    <property type="entry name" value="RNA_pol_sigma-70_dom"/>
</dbReference>
<evidence type="ECO:0000256" key="6">
    <source>
        <dbReference type="SAM" id="MobiDB-lite"/>
    </source>
</evidence>
<name>A0A2W2D1A2_9ACTN</name>
<keyword evidence="3" id="KW-0731">Sigma factor</keyword>
<dbReference type="Pfam" id="PF04542">
    <property type="entry name" value="Sigma70_r2"/>
    <property type="match status" value="1"/>
</dbReference>
<protein>
    <recommendedName>
        <fullName evidence="11">Sigma-70 family RNA polymerase sigma factor</fullName>
    </recommendedName>
</protein>
<evidence type="ECO:0008006" key="11">
    <source>
        <dbReference type="Google" id="ProtNLM"/>
    </source>
</evidence>
<dbReference type="EMBL" id="POTW01000003">
    <property type="protein sequence ID" value="PZF86303.1"/>
    <property type="molecule type" value="Genomic_DNA"/>
</dbReference>
<dbReference type="NCBIfam" id="TIGR02937">
    <property type="entry name" value="sigma70-ECF"/>
    <property type="match status" value="1"/>
</dbReference>
<proteinExistence type="inferred from homology"/>
<keyword evidence="10" id="KW-1185">Reference proteome</keyword>
<dbReference type="Pfam" id="PF08281">
    <property type="entry name" value="Sigma70_r4_2"/>
    <property type="match status" value="1"/>
</dbReference>
<dbReference type="PANTHER" id="PTHR43133">
    <property type="entry name" value="RNA POLYMERASE ECF-TYPE SIGMA FACTO"/>
    <property type="match status" value="1"/>
</dbReference>
<dbReference type="InterPro" id="IPR039425">
    <property type="entry name" value="RNA_pol_sigma-70-like"/>
</dbReference>
<dbReference type="InterPro" id="IPR013325">
    <property type="entry name" value="RNA_pol_sigma_r2"/>
</dbReference>
<comment type="similarity">
    <text evidence="1">Belongs to the sigma-70 factor family. ECF subfamily.</text>
</comment>
<reference evidence="9 10" key="1">
    <citation type="submission" date="2018-01" db="EMBL/GenBank/DDBJ databases">
        <title>Draft genome sequence of Jiangella sp. GTF31.</title>
        <authorList>
            <person name="Sahin N."/>
            <person name="Ay H."/>
            <person name="Saygin H."/>
        </authorList>
    </citation>
    <scope>NUCLEOTIDE SEQUENCE [LARGE SCALE GENOMIC DNA]</scope>
    <source>
        <strain evidence="9 10">GTF31</strain>
    </source>
</reference>
<feature type="region of interest" description="Disordered" evidence="6">
    <location>
        <begin position="1"/>
        <end position="67"/>
    </location>
</feature>
<feature type="domain" description="RNA polymerase sigma factor 70 region 4 type 2" evidence="8">
    <location>
        <begin position="206"/>
        <end position="253"/>
    </location>
</feature>
<dbReference type="InterPro" id="IPR036388">
    <property type="entry name" value="WH-like_DNA-bd_sf"/>
</dbReference>
<dbReference type="PANTHER" id="PTHR43133:SF8">
    <property type="entry name" value="RNA POLYMERASE SIGMA FACTOR HI_1459-RELATED"/>
    <property type="match status" value="1"/>
</dbReference>
<accession>A0A2W2D1A2</accession>
<comment type="caution">
    <text evidence="9">The sequence shown here is derived from an EMBL/GenBank/DDBJ whole genome shotgun (WGS) entry which is preliminary data.</text>
</comment>
<evidence type="ECO:0000256" key="4">
    <source>
        <dbReference type="ARBA" id="ARBA00023125"/>
    </source>
</evidence>
<dbReference type="Gene3D" id="1.10.10.10">
    <property type="entry name" value="Winged helix-like DNA-binding domain superfamily/Winged helix DNA-binding domain"/>
    <property type="match status" value="1"/>
</dbReference>
<evidence type="ECO:0000256" key="1">
    <source>
        <dbReference type="ARBA" id="ARBA00010641"/>
    </source>
</evidence>
<evidence type="ECO:0000313" key="9">
    <source>
        <dbReference type="EMBL" id="PZF86303.1"/>
    </source>
</evidence>
<sequence length="263" mass="28606">MRPGCGRQPRLQDRPPHARCAAGSRPAGHRRRPHRLVRHRRDGPADRRSGPRGHAPSPAARRLGRPAGPGLLVQQAAVRCHRQRGTVAPHSRGARRVVPAADAPDGEAIAALYRRWAPQLRQLAAGILNSVDDAEDVVQETFYAMCLAARNGRGPNRSAAGYLYTVARHAAHRQLTRNEQLVGIGVPIEPSNDPQAAQLEDPTAAAFAGLPRRWRAVLWLIEVEGYSPAELAPAMAMTPNAVSSLATRARRALRTAYRQQGRG</sequence>
<dbReference type="Gene3D" id="1.10.1740.10">
    <property type="match status" value="1"/>
</dbReference>
<keyword evidence="4" id="KW-0238">DNA-binding</keyword>
<dbReference type="GO" id="GO:0016987">
    <property type="term" value="F:sigma factor activity"/>
    <property type="evidence" value="ECO:0007669"/>
    <property type="project" value="UniProtKB-KW"/>
</dbReference>
<dbReference type="Proteomes" id="UP000248764">
    <property type="component" value="Unassembled WGS sequence"/>
</dbReference>
<dbReference type="InterPro" id="IPR007627">
    <property type="entry name" value="RNA_pol_sigma70_r2"/>
</dbReference>
<keyword evidence="5" id="KW-0804">Transcription</keyword>
<dbReference type="GO" id="GO:0003677">
    <property type="term" value="F:DNA binding"/>
    <property type="evidence" value="ECO:0007669"/>
    <property type="project" value="UniProtKB-KW"/>
</dbReference>
<evidence type="ECO:0000256" key="3">
    <source>
        <dbReference type="ARBA" id="ARBA00023082"/>
    </source>
</evidence>